<protein>
    <recommendedName>
        <fullName evidence="1">Phage-Barnase-EndoU-ColicinE5/D-RelE like nuclease 3 domain-containing protein</fullName>
    </recommendedName>
</protein>
<gene>
    <name evidence="2" type="ORF">CLVI_04300</name>
</gene>
<comment type="caution">
    <text evidence="2">The sequence shown here is derived from an EMBL/GenBank/DDBJ whole genome shotgun (WGS) entry which is preliminary data.</text>
</comment>
<dbReference type="EMBL" id="PVXQ01000003">
    <property type="protein sequence ID" value="PRR84132.1"/>
    <property type="molecule type" value="Genomic_DNA"/>
</dbReference>
<evidence type="ECO:0000313" key="2">
    <source>
        <dbReference type="EMBL" id="PRR84132.1"/>
    </source>
</evidence>
<evidence type="ECO:0000259" key="1">
    <source>
        <dbReference type="Pfam" id="PF18812"/>
    </source>
</evidence>
<evidence type="ECO:0000313" key="3">
    <source>
        <dbReference type="Proteomes" id="UP000239471"/>
    </source>
</evidence>
<proteinExistence type="predicted"/>
<organism evidence="2 3">
    <name type="scientific">Clostridium vincentii</name>
    <dbReference type="NCBI Taxonomy" id="52704"/>
    <lineage>
        <taxon>Bacteria</taxon>
        <taxon>Bacillati</taxon>
        <taxon>Bacillota</taxon>
        <taxon>Clostridia</taxon>
        <taxon>Eubacteriales</taxon>
        <taxon>Clostridiaceae</taxon>
        <taxon>Clostridium</taxon>
    </lineage>
</organism>
<name>A0A2T0BK05_9CLOT</name>
<accession>A0A2T0BK05</accession>
<feature type="domain" description="Phage-Barnase-EndoU-ColicinE5/D-RelE like nuclease 3" evidence="1">
    <location>
        <begin position="11"/>
        <end position="122"/>
    </location>
</feature>
<keyword evidence="3" id="KW-1185">Reference proteome</keyword>
<reference evidence="2 3" key="1">
    <citation type="submission" date="2018-03" db="EMBL/GenBank/DDBJ databases">
        <title>Genome sequence of Clostridium vincentii DSM 10228.</title>
        <authorList>
            <person name="Poehlein A."/>
            <person name="Daniel R."/>
        </authorList>
    </citation>
    <scope>NUCLEOTIDE SEQUENCE [LARGE SCALE GENOMIC DNA]</scope>
    <source>
        <strain evidence="2 3">DSM 10228</strain>
    </source>
</reference>
<dbReference type="AlphaFoldDB" id="A0A2T0BK05"/>
<dbReference type="InterPro" id="IPR041301">
    <property type="entry name" value="PBECR3"/>
</dbReference>
<sequence>MIVGSYYKAYKKIGQINTSLAEKLGFSFDGNVYASPGVISHIRKRHGKQLTKRVKCNMLETMEKIIQDPDYIGINKRRGQGGALEFIKKVDSTLLLGLEVDLEKKYIYVATMYPITKGKIDNRIFSGRLVSFEDLWKIE</sequence>
<dbReference type="Pfam" id="PF18812">
    <property type="entry name" value="PBECR3"/>
    <property type="match status" value="1"/>
</dbReference>
<dbReference type="Proteomes" id="UP000239471">
    <property type="component" value="Unassembled WGS sequence"/>
</dbReference>